<dbReference type="EMBL" id="BKCJ011301040">
    <property type="protein sequence ID" value="GFD17546.1"/>
    <property type="molecule type" value="Genomic_DNA"/>
</dbReference>
<evidence type="ECO:0000256" key="1">
    <source>
        <dbReference type="SAM" id="Phobius"/>
    </source>
</evidence>
<comment type="caution">
    <text evidence="2">The sequence shown here is derived from an EMBL/GenBank/DDBJ whole genome shotgun (WGS) entry which is preliminary data.</text>
</comment>
<name>A0A699U866_TANCI</name>
<evidence type="ECO:0000313" key="2">
    <source>
        <dbReference type="EMBL" id="GFD17546.1"/>
    </source>
</evidence>
<keyword evidence="1" id="KW-0472">Membrane</keyword>
<accession>A0A699U866</accession>
<proteinExistence type="predicted"/>
<organism evidence="2">
    <name type="scientific">Tanacetum cinerariifolium</name>
    <name type="common">Dalmatian daisy</name>
    <name type="synonym">Chrysanthemum cinerariifolium</name>
    <dbReference type="NCBI Taxonomy" id="118510"/>
    <lineage>
        <taxon>Eukaryota</taxon>
        <taxon>Viridiplantae</taxon>
        <taxon>Streptophyta</taxon>
        <taxon>Embryophyta</taxon>
        <taxon>Tracheophyta</taxon>
        <taxon>Spermatophyta</taxon>
        <taxon>Magnoliopsida</taxon>
        <taxon>eudicotyledons</taxon>
        <taxon>Gunneridae</taxon>
        <taxon>Pentapetalae</taxon>
        <taxon>asterids</taxon>
        <taxon>campanulids</taxon>
        <taxon>Asterales</taxon>
        <taxon>Asteraceae</taxon>
        <taxon>Asteroideae</taxon>
        <taxon>Anthemideae</taxon>
        <taxon>Anthemidinae</taxon>
        <taxon>Tanacetum</taxon>
    </lineage>
</organism>
<sequence>WGCSIGPGSFLPPVLLLVMVVVSVTVVVVVVEVIVVGVSLVVFPLPFIAFTNSGTPTLNCLVN</sequence>
<feature type="transmembrane region" description="Helical" evidence="1">
    <location>
        <begin position="14"/>
        <end position="43"/>
    </location>
</feature>
<feature type="non-terminal residue" evidence="2">
    <location>
        <position position="1"/>
    </location>
</feature>
<reference evidence="2" key="1">
    <citation type="journal article" date="2019" name="Sci. Rep.">
        <title>Draft genome of Tanacetum cinerariifolium, the natural source of mosquito coil.</title>
        <authorList>
            <person name="Yamashiro T."/>
            <person name="Shiraishi A."/>
            <person name="Satake H."/>
            <person name="Nakayama K."/>
        </authorList>
    </citation>
    <scope>NUCLEOTIDE SEQUENCE</scope>
</reference>
<keyword evidence="1" id="KW-0812">Transmembrane</keyword>
<keyword evidence="1" id="KW-1133">Transmembrane helix</keyword>
<protein>
    <submittedName>
        <fullName evidence="2">Uncharacterized protein</fullName>
    </submittedName>
</protein>
<gene>
    <name evidence="2" type="ORF">Tci_889515</name>
</gene>
<dbReference type="AlphaFoldDB" id="A0A699U866"/>